<comment type="caution">
    <text evidence="1">Lacks conserved residue(s) required for the propagation of feature annotation.</text>
</comment>
<keyword evidence="5" id="KW-1185">Reference proteome</keyword>
<feature type="domain" description="EGF-like" evidence="3">
    <location>
        <begin position="33"/>
        <end position="78"/>
    </location>
</feature>
<evidence type="ECO:0000313" key="5">
    <source>
        <dbReference type="Proteomes" id="UP001163046"/>
    </source>
</evidence>
<keyword evidence="2" id="KW-0732">Signal</keyword>
<protein>
    <submittedName>
        <fullName evidence="4">Transcriptional repressor</fullName>
    </submittedName>
</protein>
<reference evidence="4" key="1">
    <citation type="submission" date="2023-01" db="EMBL/GenBank/DDBJ databases">
        <title>Genome assembly of the deep-sea coral Lophelia pertusa.</title>
        <authorList>
            <person name="Herrera S."/>
            <person name="Cordes E."/>
        </authorList>
    </citation>
    <scope>NUCLEOTIDE SEQUENCE</scope>
    <source>
        <strain evidence="4">USNM1676648</strain>
        <tissue evidence="4">Polyp</tissue>
    </source>
</reference>
<dbReference type="Proteomes" id="UP001163046">
    <property type="component" value="Unassembled WGS sequence"/>
</dbReference>
<dbReference type="PANTHER" id="PTHR12332:SF1">
    <property type="entry name" value="KEREN-RELATED"/>
    <property type="match status" value="1"/>
</dbReference>
<dbReference type="GO" id="GO:0005154">
    <property type="term" value="F:epidermal growth factor receptor binding"/>
    <property type="evidence" value="ECO:0007669"/>
    <property type="project" value="InterPro"/>
</dbReference>
<dbReference type="Gene3D" id="2.10.25.10">
    <property type="entry name" value="Laminin"/>
    <property type="match status" value="1"/>
</dbReference>
<dbReference type="PROSITE" id="PS00022">
    <property type="entry name" value="EGF_1"/>
    <property type="match status" value="1"/>
</dbReference>
<evidence type="ECO:0000259" key="3">
    <source>
        <dbReference type="PROSITE" id="PS50026"/>
    </source>
</evidence>
<dbReference type="PROSITE" id="PS01186">
    <property type="entry name" value="EGF_2"/>
    <property type="match status" value="1"/>
</dbReference>
<dbReference type="PANTHER" id="PTHR12332">
    <property type="entry name" value="KEREN-RELATED"/>
    <property type="match status" value="1"/>
</dbReference>
<keyword evidence="1" id="KW-1015">Disulfide bond</keyword>
<evidence type="ECO:0000313" key="4">
    <source>
        <dbReference type="EMBL" id="KAJ7334414.1"/>
    </source>
</evidence>
<evidence type="ECO:0000256" key="2">
    <source>
        <dbReference type="SAM" id="SignalP"/>
    </source>
</evidence>
<dbReference type="InterPro" id="IPR000742">
    <property type="entry name" value="EGF"/>
</dbReference>
<dbReference type="OrthoDB" id="5950166at2759"/>
<sequence length="101" mass="10781">MKAILVLCFLVGIVQTARLPKGDSSKRAELQSHKKPCTSAEAAKTQCLNGGECFAIEVGGGRICACYCKEGYTGRRCQFRAIDPSILAGGRSRQLQSAVSN</sequence>
<dbReference type="GO" id="GO:0007173">
    <property type="term" value="P:epidermal growth factor receptor signaling pathway"/>
    <property type="evidence" value="ECO:0007669"/>
    <property type="project" value="InterPro"/>
</dbReference>
<keyword evidence="1" id="KW-0245">EGF-like domain</keyword>
<dbReference type="GO" id="GO:0048018">
    <property type="term" value="F:receptor ligand activity"/>
    <property type="evidence" value="ECO:0007669"/>
    <property type="project" value="InterPro"/>
</dbReference>
<feature type="signal peptide" evidence="2">
    <location>
        <begin position="1"/>
        <end position="16"/>
    </location>
</feature>
<dbReference type="AlphaFoldDB" id="A0A9X0CES0"/>
<feature type="disulfide bond" evidence="1">
    <location>
        <begin position="47"/>
        <end position="64"/>
    </location>
</feature>
<organism evidence="4 5">
    <name type="scientific">Desmophyllum pertusum</name>
    <dbReference type="NCBI Taxonomy" id="174260"/>
    <lineage>
        <taxon>Eukaryota</taxon>
        <taxon>Metazoa</taxon>
        <taxon>Cnidaria</taxon>
        <taxon>Anthozoa</taxon>
        <taxon>Hexacorallia</taxon>
        <taxon>Scleractinia</taxon>
        <taxon>Caryophylliina</taxon>
        <taxon>Caryophylliidae</taxon>
        <taxon>Desmophyllum</taxon>
    </lineage>
</organism>
<gene>
    <name evidence="4" type="primary">NRG1</name>
    <name evidence="4" type="ORF">OS493_014726</name>
</gene>
<feature type="chain" id="PRO_5040964643" evidence="2">
    <location>
        <begin position="17"/>
        <end position="101"/>
    </location>
</feature>
<dbReference type="InterPro" id="IPR043403">
    <property type="entry name" value="Gurken/Spitz"/>
</dbReference>
<dbReference type="EMBL" id="MU827784">
    <property type="protein sequence ID" value="KAJ7334414.1"/>
    <property type="molecule type" value="Genomic_DNA"/>
</dbReference>
<evidence type="ECO:0000256" key="1">
    <source>
        <dbReference type="PROSITE-ProRule" id="PRU00076"/>
    </source>
</evidence>
<dbReference type="SUPFAM" id="SSF57196">
    <property type="entry name" value="EGF/Laminin"/>
    <property type="match status" value="1"/>
</dbReference>
<name>A0A9X0CES0_9CNID</name>
<comment type="caution">
    <text evidence="4">The sequence shown here is derived from an EMBL/GenBank/DDBJ whole genome shotgun (WGS) entry which is preliminary data.</text>
</comment>
<accession>A0A9X0CES0</accession>
<proteinExistence type="predicted"/>
<dbReference type="PROSITE" id="PS50026">
    <property type="entry name" value="EGF_3"/>
    <property type="match status" value="1"/>
</dbReference>